<evidence type="ECO:0000313" key="2">
    <source>
        <dbReference type="Proteomes" id="UP000237003"/>
    </source>
</evidence>
<dbReference type="OrthoDB" id="256574at2"/>
<evidence type="ECO:0008006" key="3">
    <source>
        <dbReference type="Google" id="ProtNLM"/>
    </source>
</evidence>
<gene>
    <name evidence="1" type="ORF">C3430_15865</name>
</gene>
<dbReference type="GO" id="GO:0034194">
    <property type="term" value="P:D-galactonate catabolic process"/>
    <property type="evidence" value="ECO:0007669"/>
    <property type="project" value="InterPro"/>
</dbReference>
<dbReference type="InterPro" id="IPR042258">
    <property type="entry name" value="DGOK_N"/>
</dbReference>
<comment type="caution">
    <text evidence="1">The sequence shown here is derived from an EMBL/GenBank/DDBJ whole genome shotgun (WGS) entry which is preliminary data.</text>
</comment>
<reference evidence="1 2" key="1">
    <citation type="submission" date="2018-01" db="EMBL/GenBank/DDBJ databases">
        <title>Complete genome sequences of 14 Citrobacter spp. isolated from plant in Canada.</title>
        <authorList>
            <person name="Bhandare S.G."/>
            <person name="Colavecchio A."/>
            <person name="Jeukens J."/>
            <person name="Emond-Rheault J.-G."/>
            <person name="Freschi L."/>
            <person name="Hamel J."/>
            <person name="Kukavica-Ibrulj I."/>
            <person name="Levesque R."/>
            <person name="Goodridge L."/>
        </authorList>
    </citation>
    <scope>NUCLEOTIDE SEQUENCE [LARGE SCALE GENOMIC DNA]</scope>
    <source>
        <strain evidence="1 2">S1285</strain>
    </source>
</reference>
<dbReference type="AlphaFoldDB" id="A0A2S4RWG9"/>
<dbReference type="RefSeq" id="WP_103777283.1">
    <property type="nucleotide sequence ID" value="NZ_PQLX01000005.1"/>
</dbReference>
<proteinExistence type="predicted"/>
<evidence type="ECO:0000313" key="1">
    <source>
        <dbReference type="EMBL" id="POU64647.1"/>
    </source>
</evidence>
<dbReference type="GO" id="GO:0008671">
    <property type="term" value="F:2-dehydro-3-deoxygalactonokinase activity"/>
    <property type="evidence" value="ECO:0007669"/>
    <property type="project" value="InterPro"/>
</dbReference>
<dbReference type="CDD" id="cd24012">
    <property type="entry name" value="ASKHA_NBD_KDGal-kinase"/>
    <property type="match status" value="1"/>
</dbReference>
<dbReference type="Gene3D" id="3.30.420.310">
    <property type="entry name" value="2-keto-3-deoxy-galactonokinase, C-terminal domain"/>
    <property type="match status" value="1"/>
</dbReference>
<dbReference type="InterPro" id="IPR007729">
    <property type="entry name" value="DGOK"/>
</dbReference>
<sequence length="331" mass="36575">MIIIIDSGSTQTRLYLLRDEEIVAEHLLAIGVNSGKARSQGDFRDAIAAGISELLRANQLTPGDVRFAIASGMITSNLGLLEIPHITAPVSLEQLVSRVVKVKDPAILPLDLEIRFVPGIKNAQADRSWSSLRDIDLMRGEETQAVGLMTSIYRNLPLTMIELGSTTKLIHIDAQGRIAGSITSLSGQVYAAVKKETFIGASMLEEEDDDFFSADILQYACDSVHHAGLLRTLLFTRFIEFSLPCTAVERTFFCQAALAADDMKLFDEAERLGFSLQGDIVLTGKRQRCEMYRSLWRSRYGLENPVHFICDKDEIAQLAIKGAGHIARQMT</sequence>
<dbReference type="EMBL" id="PQLX01000005">
    <property type="protein sequence ID" value="POU64647.1"/>
    <property type="molecule type" value="Genomic_DNA"/>
</dbReference>
<dbReference type="InterPro" id="IPR042257">
    <property type="entry name" value="DGOK_C"/>
</dbReference>
<organism evidence="1 2">
    <name type="scientific">Citrobacter amalonaticus</name>
    <dbReference type="NCBI Taxonomy" id="35703"/>
    <lineage>
        <taxon>Bacteria</taxon>
        <taxon>Pseudomonadati</taxon>
        <taxon>Pseudomonadota</taxon>
        <taxon>Gammaproteobacteria</taxon>
        <taxon>Enterobacterales</taxon>
        <taxon>Enterobacteriaceae</taxon>
        <taxon>Citrobacter</taxon>
    </lineage>
</organism>
<dbReference type="Proteomes" id="UP000237003">
    <property type="component" value="Unassembled WGS sequence"/>
</dbReference>
<protein>
    <recommendedName>
        <fullName evidence="3">2-dehydro-3-deoxygalactonokinase</fullName>
    </recommendedName>
</protein>
<accession>A0A2S4RWG9</accession>
<dbReference type="Gene3D" id="3.30.420.300">
    <property type="entry name" value="2-keto-3-deoxy-galactonokinase, substrate binding domain"/>
    <property type="match status" value="1"/>
</dbReference>
<dbReference type="Pfam" id="PF05035">
    <property type="entry name" value="DGOK"/>
    <property type="match status" value="1"/>
</dbReference>
<name>A0A2S4RWG9_CITAM</name>